<dbReference type="SUPFAM" id="SSF58104">
    <property type="entry name" value="Methyl-accepting chemotaxis protein (MCP) signaling domain"/>
    <property type="match status" value="1"/>
</dbReference>
<feature type="transmembrane region" description="Helical" evidence="9">
    <location>
        <begin position="195"/>
        <end position="219"/>
    </location>
</feature>
<dbReference type="PRINTS" id="PR00260">
    <property type="entry name" value="CHEMTRNSDUCR"/>
</dbReference>
<dbReference type="SMART" id="SM00283">
    <property type="entry name" value="MA"/>
    <property type="match status" value="1"/>
</dbReference>
<reference evidence="12 13" key="1">
    <citation type="submission" date="2014-12" db="EMBL/GenBank/DDBJ databases">
        <title>Genome sequencing of Alteromonas marina AD001.</title>
        <authorList>
            <person name="Adrian T.G.S."/>
            <person name="Chan K.G."/>
        </authorList>
    </citation>
    <scope>NUCLEOTIDE SEQUENCE [LARGE SCALE GENOMIC DNA]</scope>
    <source>
        <strain evidence="12 13">AD001</strain>
    </source>
</reference>
<dbReference type="GO" id="GO:0007165">
    <property type="term" value="P:signal transduction"/>
    <property type="evidence" value="ECO:0007669"/>
    <property type="project" value="UniProtKB-KW"/>
</dbReference>
<dbReference type="PROSITE" id="PS50111">
    <property type="entry name" value="CHEMOTAXIS_TRANSDUC_2"/>
    <property type="match status" value="1"/>
</dbReference>
<keyword evidence="4 9" id="KW-0472">Membrane</keyword>
<dbReference type="PANTHER" id="PTHR32089">
    <property type="entry name" value="METHYL-ACCEPTING CHEMOTAXIS PROTEIN MCPB"/>
    <property type="match status" value="1"/>
</dbReference>
<dbReference type="CDD" id="cd11386">
    <property type="entry name" value="MCP_signal"/>
    <property type="match status" value="1"/>
</dbReference>
<dbReference type="EMBL" id="JWLW01000065">
    <property type="protein sequence ID" value="KHT44974.1"/>
    <property type="molecule type" value="Genomic_DNA"/>
</dbReference>
<evidence type="ECO:0000256" key="7">
    <source>
        <dbReference type="PROSITE-ProRule" id="PRU00284"/>
    </source>
</evidence>
<dbReference type="Pfam" id="PF00015">
    <property type="entry name" value="MCPsignal"/>
    <property type="match status" value="1"/>
</dbReference>
<evidence type="ECO:0000256" key="3">
    <source>
        <dbReference type="ARBA" id="ARBA00022989"/>
    </source>
</evidence>
<protein>
    <recommendedName>
        <fullName evidence="14">Chemotaxis protein</fullName>
    </recommendedName>
</protein>
<evidence type="ECO:0000313" key="12">
    <source>
        <dbReference type="EMBL" id="KHT44974.1"/>
    </source>
</evidence>
<dbReference type="GO" id="GO:0004888">
    <property type="term" value="F:transmembrane signaling receptor activity"/>
    <property type="evidence" value="ECO:0007669"/>
    <property type="project" value="InterPro"/>
</dbReference>
<dbReference type="CDD" id="cd06225">
    <property type="entry name" value="HAMP"/>
    <property type="match status" value="1"/>
</dbReference>
<dbReference type="AlphaFoldDB" id="A0A0B3XZ20"/>
<evidence type="ECO:0000256" key="5">
    <source>
        <dbReference type="ARBA" id="ARBA00023224"/>
    </source>
</evidence>
<keyword evidence="2 9" id="KW-0812">Transmembrane</keyword>
<dbReference type="InterPro" id="IPR024478">
    <property type="entry name" value="HlyB_4HB_MCP"/>
</dbReference>
<dbReference type="Gene3D" id="1.10.287.950">
    <property type="entry name" value="Methyl-accepting chemotaxis protein"/>
    <property type="match status" value="1"/>
</dbReference>
<dbReference type="OrthoDB" id="49457at2"/>
<evidence type="ECO:0008006" key="14">
    <source>
        <dbReference type="Google" id="ProtNLM"/>
    </source>
</evidence>
<evidence type="ECO:0000256" key="1">
    <source>
        <dbReference type="ARBA" id="ARBA00004141"/>
    </source>
</evidence>
<dbReference type="Pfam" id="PF00672">
    <property type="entry name" value="HAMP"/>
    <property type="match status" value="1"/>
</dbReference>
<dbReference type="RefSeq" id="WP_039222776.1">
    <property type="nucleotide sequence ID" value="NZ_JWLW01000065.1"/>
</dbReference>
<name>A0A0B3XZ20_9ALTE</name>
<evidence type="ECO:0000256" key="8">
    <source>
        <dbReference type="SAM" id="Coils"/>
    </source>
</evidence>
<proteinExistence type="inferred from homology"/>
<dbReference type="InterPro" id="IPR004089">
    <property type="entry name" value="MCPsignal_dom"/>
</dbReference>
<dbReference type="PROSITE" id="PS50885">
    <property type="entry name" value="HAMP"/>
    <property type="match status" value="1"/>
</dbReference>
<evidence type="ECO:0000256" key="9">
    <source>
        <dbReference type="SAM" id="Phobius"/>
    </source>
</evidence>
<gene>
    <name evidence="12" type="ORF">RJ41_15485</name>
</gene>
<keyword evidence="13" id="KW-1185">Reference proteome</keyword>
<accession>A0A0B3XZ20</accession>
<keyword evidence="3 9" id="KW-1133">Transmembrane helix</keyword>
<comment type="similarity">
    <text evidence="6">Belongs to the methyl-accepting chemotaxis (MCP) protein family.</text>
</comment>
<feature type="domain" description="HAMP" evidence="11">
    <location>
        <begin position="217"/>
        <end position="271"/>
    </location>
</feature>
<dbReference type="Proteomes" id="UP000031197">
    <property type="component" value="Unassembled WGS sequence"/>
</dbReference>
<evidence type="ECO:0000256" key="6">
    <source>
        <dbReference type="ARBA" id="ARBA00029447"/>
    </source>
</evidence>
<dbReference type="FunFam" id="1.10.287.950:FF:000001">
    <property type="entry name" value="Methyl-accepting chemotaxis sensory transducer"/>
    <property type="match status" value="1"/>
</dbReference>
<dbReference type="InterPro" id="IPR003660">
    <property type="entry name" value="HAMP_dom"/>
</dbReference>
<evidence type="ECO:0000256" key="2">
    <source>
        <dbReference type="ARBA" id="ARBA00022692"/>
    </source>
</evidence>
<dbReference type="GO" id="GO:0006935">
    <property type="term" value="P:chemotaxis"/>
    <property type="evidence" value="ECO:0007669"/>
    <property type="project" value="InterPro"/>
</dbReference>
<dbReference type="Pfam" id="PF12729">
    <property type="entry name" value="4HB_MCP_1"/>
    <property type="match status" value="1"/>
</dbReference>
<dbReference type="GO" id="GO:0016020">
    <property type="term" value="C:membrane"/>
    <property type="evidence" value="ECO:0007669"/>
    <property type="project" value="UniProtKB-SubCell"/>
</dbReference>
<evidence type="ECO:0000259" key="11">
    <source>
        <dbReference type="PROSITE" id="PS50885"/>
    </source>
</evidence>
<dbReference type="PANTHER" id="PTHR32089:SF119">
    <property type="entry name" value="METHYL-ACCEPTING CHEMOTAXIS PROTEIN CTPL"/>
    <property type="match status" value="1"/>
</dbReference>
<dbReference type="SMART" id="SM00304">
    <property type="entry name" value="HAMP"/>
    <property type="match status" value="1"/>
</dbReference>
<comment type="caution">
    <text evidence="12">The sequence shown here is derived from an EMBL/GenBank/DDBJ whole genome shotgun (WGS) entry which is preliminary data.</text>
</comment>
<feature type="domain" description="Methyl-accepting transducer" evidence="10">
    <location>
        <begin position="276"/>
        <end position="512"/>
    </location>
</feature>
<sequence length="548" mass="59700">MLNFDNLTIRKKLAIPTSFVALLLLIVSFLSITNARFLSSNTDTLSSVFSQSISAALNADRDLYQAHSAILDIMLAAQLNQKDLIPALTKDYEENVQQAKNRMEKVLTLTKEYPEVSAEASSYKQDFERWTNLNTKIFELVRSGDVRNGASEYHNNGMPVFEALRKNFDRVGESVKQLSDKTAQTSLSTSDSQTLYLLVALALAVIACVLTIVMGPRLITKRIDTLKYMLDSISQGEGDLTQRIKTNGRDEITDVAHSFNGLMDNLQRLISFIKSDVTSLAQAEREMNASSSAVAQISTQQKCNLDQIATAVNQLSHALREVADNTQIASTDTQTANNDAENSKSAVTLSTDSIAKTNDAIRQASNVIQKLEKETKEISSLLSVISGISEQTNLLALNAAIEAARAGEQGRGFAVVADEVRSLANRSQQATTDINEMLSNLNKGVEEAVTAIEAGSSQMEEVVEISATLKKQLDTVSNSVISANDRIYQIAAATEEQSQVVDNLNDNISSLNTLSQQVMGTIEESGNASDKVSDATRHIAKNIGRFNV</sequence>
<keyword evidence="8" id="KW-0175">Coiled coil</keyword>
<evidence type="ECO:0000259" key="10">
    <source>
        <dbReference type="PROSITE" id="PS50111"/>
    </source>
</evidence>
<evidence type="ECO:0000256" key="4">
    <source>
        <dbReference type="ARBA" id="ARBA00023136"/>
    </source>
</evidence>
<organism evidence="12 13">
    <name type="scientific">Alteromonas marina</name>
    <dbReference type="NCBI Taxonomy" id="203795"/>
    <lineage>
        <taxon>Bacteria</taxon>
        <taxon>Pseudomonadati</taxon>
        <taxon>Pseudomonadota</taxon>
        <taxon>Gammaproteobacteria</taxon>
        <taxon>Alteromonadales</taxon>
        <taxon>Alteromonadaceae</taxon>
        <taxon>Alteromonas/Salinimonas group</taxon>
        <taxon>Alteromonas</taxon>
    </lineage>
</organism>
<evidence type="ECO:0000313" key="13">
    <source>
        <dbReference type="Proteomes" id="UP000031197"/>
    </source>
</evidence>
<dbReference type="InterPro" id="IPR004090">
    <property type="entry name" value="Chemotax_Me-accpt_rcpt"/>
</dbReference>
<comment type="subcellular location">
    <subcellularLocation>
        <location evidence="1">Membrane</location>
        <topology evidence="1">Multi-pass membrane protein</topology>
    </subcellularLocation>
</comment>
<keyword evidence="5 7" id="KW-0807">Transducer</keyword>
<feature type="coiled-coil region" evidence="8">
    <location>
        <begin position="354"/>
        <end position="381"/>
    </location>
</feature>